<feature type="non-terminal residue" evidence="2">
    <location>
        <position position="1"/>
    </location>
</feature>
<feature type="region of interest" description="Disordered" evidence="1">
    <location>
        <begin position="97"/>
        <end position="117"/>
    </location>
</feature>
<gene>
    <name evidence="2" type="primary">ORF101194</name>
</gene>
<accession>A0A0B7A9P4</accession>
<name>A0A0B7A9P4_9EUPU</name>
<dbReference type="AlphaFoldDB" id="A0A0B7A9P4"/>
<protein>
    <submittedName>
        <fullName evidence="2">Uncharacterized protein</fullName>
    </submittedName>
</protein>
<organism evidence="2">
    <name type="scientific">Arion vulgaris</name>
    <dbReference type="NCBI Taxonomy" id="1028688"/>
    <lineage>
        <taxon>Eukaryota</taxon>
        <taxon>Metazoa</taxon>
        <taxon>Spiralia</taxon>
        <taxon>Lophotrochozoa</taxon>
        <taxon>Mollusca</taxon>
        <taxon>Gastropoda</taxon>
        <taxon>Heterobranchia</taxon>
        <taxon>Euthyneura</taxon>
        <taxon>Panpulmonata</taxon>
        <taxon>Eupulmonata</taxon>
        <taxon>Stylommatophora</taxon>
        <taxon>Helicina</taxon>
        <taxon>Arionoidea</taxon>
        <taxon>Arionidae</taxon>
        <taxon>Arion</taxon>
    </lineage>
</organism>
<feature type="non-terminal residue" evidence="2">
    <location>
        <position position="146"/>
    </location>
</feature>
<reference evidence="2" key="1">
    <citation type="submission" date="2014-12" db="EMBL/GenBank/DDBJ databases">
        <title>Insight into the proteome of Arion vulgaris.</title>
        <authorList>
            <person name="Aradska J."/>
            <person name="Bulat T."/>
            <person name="Smidak R."/>
            <person name="Sarate P."/>
            <person name="Gangsoo J."/>
            <person name="Sialana F."/>
            <person name="Bilban M."/>
            <person name="Lubec G."/>
        </authorList>
    </citation>
    <scope>NUCLEOTIDE SEQUENCE</scope>
    <source>
        <tissue evidence="2">Skin</tissue>
    </source>
</reference>
<dbReference type="EMBL" id="HACG01029850">
    <property type="protein sequence ID" value="CEK76715.1"/>
    <property type="molecule type" value="Transcribed_RNA"/>
</dbReference>
<feature type="compositionally biased region" description="Polar residues" evidence="1">
    <location>
        <begin position="98"/>
        <end position="109"/>
    </location>
</feature>
<sequence length="146" mass="16466">VKLKKVDVIKGDTKWDSVTQKTEKSLSVSETGEVYKNAGFDEFVSGNQKRDPSSGNEMIHRSSLLITKDSHSAEQKTGIINELPQWKKDIEERRKKFTAQSELETSQSKPVKRIDDKKTVDISDKKLGHVDKEKASSIQYASEIAI</sequence>
<proteinExistence type="predicted"/>
<evidence type="ECO:0000313" key="2">
    <source>
        <dbReference type="EMBL" id="CEK76715.1"/>
    </source>
</evidence>
<evidence type="ECO:0000256" key="1">
    <source>
        <dbReference type="SAM" id="MobiDB-lite"/>
    </source>
</evidence>